<reference evidence="4" key="1">
    <citation type="submission" date="2025-08" db="UniProtKB">
        <authorList>
            <consortium name="RefSeq"/>
        </authorList>
    </citation>
    <scope>IDENTIFICATION</scope>
    <source>
        <tissue evidence="4">Whole sample</tissue>
    </source>
</reference>
<dbReference type="SMART" id="SM00060">
    <property type="entry name" value="FN3"/>
    <property type="match status" value="1"/>
</dbReference>
<dbReference type="PANTHER" id="PTHR32046">
    <property type="entry name" value="G DOMAIN-CONTAINING PROTEIN"/>
    <property type="match status" value="1"/>
</dbReference>
<dbReference type="OrthoDB" id="8954335at2759"/>
<proteinExistence type="predicted"/>
<dbReference type="InterPro" id="IPR003961">
    <property type="entry name" value="FN3_dom"/>
</dbReference>
<dbReference type="GeneID" id="111099634"/>
<protein>
    <submittedName>
        <fullName evidence="4">Uncharacterized protein LOC111099634</fullName>
    </submittedName>
</protein>
<dbReference type="InterPro" id="IPR036116">
    <property type="entry name" value="FN3_sf"/>
</dbReference>
<keyword evidence="3" id="KW-1185">Reference proteome</keyword>
<organism evidence="3 4">
    <name type="scientific">Crassostrea virginica</name>
    <name type="common">Eastern oyster</name>
    <dbReference type="NCBI Taxonomy" id="6565"/>
    <lineage>
        <taxon>Eukaryota</taxon>
        <taxon>Metazoa</taxon>
        <taxon>Spiralia</taxon>
        <taxon>Lophotrochozoa</taxon>
        <taxon>Mollusca</taxon>
        <taxon>Bivalvia</taxon>
        <taxon>Autobranchia</taxon>
        <taxon>Pteriomorphia</taxon>
        <taxon>Ostreida</taxon>
        <taxon>Ostreoidea</taxon>
        <taxon>Ostreidae</taxon>
        <taxon>Crassostrea</taxon>
    </lineage>
</organism>
<feature type="domain" description="Fibronectin type-III" evidence="2">
    <location>
        <begin position="101"/>
        <end position="192"/>
    </location>
</feature>
<dbReference type="Gene3D" id="3.40.50.300">
    <property type="entry name" value="P-loop containing nucleotide triphosphate hydrolases"/>
    <property type="match status" value="1"/>
</dbReference>
<dbReference type="RefSeq" id="XP_022286708.1">
    <property type="nucleotide sequence ID" value="XM_022431000.1"/>
</dbReference>
<dbReference type="PANTHER" id="PTHR32046:SF11">
    <property type="entry name" value="IMMUNE-ASSOCIATED NUCLEOTIDE-BINDING PROTEIN 10-LIKE"/>
    <property type="match status" value="1"/>
</dbReference>
<dbReference type="InterPro" id="IPR025662">
    <property type="entry name" value="Sigma_54_int_dom_ATP-bd_1"/>
</dbReference>
<dbReference type="PROSITE" id="PS00675">
    <property type="entry name" value="SIGMA54_INTERACT_1"/>
    <property type="match status" value="1"/>
</dbReference>
<evidence type="ECO:0000313" key="3">
    <source>
        <dbReference type="Proteomes" id="UP000694844"/>
    </source>
</evidence>
<dbReference type="InterPro" id="IPR027417">
    <property type="entry name" value="P-loop_NTPase"/>
</dbReference>
<dbReference type="KEGG" id="cvn:111099634"/>
<name>A0A8B8A7W2_CRAVI</name>
<feature type="region of interest" description="Disordered" evidence="1">
    <location>
        <begin position="285"/>
        <end position="304"/>
    </location>
</feature>
<dbReference type="AlphaFoldDB" id="A0A8B8A7W2"/>
<dbReference type="Gene3D" id="2.60.40.10">
    <property type="entry name" value="Immunoglobulins"/>
    <property type="match status" value="1"/>
</dbReference>
<dbReference type="SUPFAM" id="SSF49265">
    <property type="entry name" value="Fibronectin type III"/>
    <property type="match status" value="1"/>
</dbReference>
<dbReference type="Pfam" id="PF00041">
    <property type="entry name" value="fn3"/>
    <property type="match status" value="1"/>
</dbReference>
<dbReference type="Proteomes" id="UP000694844">
    <property type="component" value="Chromosome 6"/>
</dbReference>
<evidence type="ECO:0000256" key="1">
    <source>
        <dbReference type="SAM" id="MobiDB-lite"/>
    </source>
</evidence>
<evidence type="ECO:0000313" key="4">
    <source>
        <dbReference type="RefSeq" id="XP_022286708.1"/>
    </source>
</evidence>
<sequence length="304" mass="34540">MEANKGHQMTADLRQFLNSNSKDISQPRYQISCKPCLRDTITAEATKCCQTCKDPEPLCDVCAKRHTLMEANKGHQMTADLQQFFSPHSECRNIMTSDDKVPGKPFSLETTSNSITLCWEKPCANFNCFQIRYKQKDGDSKWKSVETDDDSNCITLKEIMADTIYVFQVRGIFDDLEGPYGPISDDITTPESPLAGMLKSCSCIRKNPPKIYRIPLRENEKARNNAARLKQLIFGNPGQTCDERTIMLFGETGSGKSTLVDGIINYILGVRFEDPFRFTVFDIEEKEKKPTDQSKQKRTRKRAS</sequence>
<evidence type="ECO:0000259" key="2">
    <source>
        <dbReference type="PROSITE" id="PS50853"/>
    </source>
</evidence>
<dbReference type="PROSITE" id="PS50853">
    <property type="entry name" value="FN3"/>
    <property type="match status" value="1"/>
</dbReference>
<dbReference type="CDD" id="cd00063">
    <property type="entry name" value="FN3"/>
    <property type="match status" value="1"/>
</dbReference>
<feature type="compositionally biased region" description="Basic and acidic residues" evidence="1">
    <location>
        <begin position="285"/>
        <end position="295"/>
    </location>
</feature>
<dbReference type="InterPro" id="IPR013783">
    <property type="entry name" value="Ig-like_fold"/>
</dbReference>
<accession>A0A8B8A7W2</accession>
<gene>
    <name evidence="4" type="primary">LOC111099634</name>
</gene>